<proteinExistence type="predicted"/>
<name>A0ABQ9HCN7_9NEOP</name>
<dbReference type="EMBL" id="JARBHB010000006">
    <property type="protein sequence ID" value="KAJ8882022.1"/>
    <property type="molecule type" value="Genomic_DNA"/>
</dbReference>
<keyword evidence="2" id="KW-1185">Reference proteome</keyword>
<evidence type="ECO:0000313" key="2">
    <source>
        <dbReference type="Proteomes" id="UP001159363"/>
    </source>
</evidence>
<dbReference type="Proteomes" id="UP001159363">
    <property type="component" value="Chromosome 5"/>
</dbReference>
<dbReference type="PANTHER" id="PTHR47027">
    <property type="entry name" value="REVERSE TRANSCRIPTASE DOMAIN-CONTAINING PROTEIN"/>
    <property type="match status" value="1"/>
</dbReference>
<comment type="caution">
    <text evidence="1">The sequence shown here is derived from an EMBL/GenBank/DDBJ whole genome shotgun (WGS) entry which is preliminary data.</text>
</comment>
<dbReference type="PANTHER" id="PTHR47027:SF8">
    <property type="entry name" value="RIBONUCLEASE H"/>
    <property type="match status" value="1"/>
</dbReference>
<organism evidence="1 2">
    <name type="scientific">Dryococelus australis</name>
    <dbReference type="NCBI Taxonomy" id="614101"/>
    <lineage>
        <taxon>Eukaryota</taxon>
        <taxon>Metazoa</taxon>
        <taxon>Ecdysozoa</taxon>
        <taxon>Arthropoda</taxon>
        <taxon>Hexapoda</taxon>
        <taxon>Insecta</taxon>
        <taxon>Pterygota</taxon>
        <taxon>Neoptera</taxon>
        <taxon>Polyneoptera</taxon>
        <taxon>Phasmatodea</taxon>
        <taxon>Verophasmatodea</taxon>
        <taxon>Anareolatae</taxon>
        <taxon>Phasmatidae</taxon>
        <taxon>Eurycanthinae</taxon>
        <taxon>Dryococelus</taxon>
    </lineage>
</organism>
<gene>
    <name evidence="1" type="ORF">PR048_018510</name>
</gene>
<reference evidence="1 2" key="1">
    <citation type="submission" date="2023-02" db="EMBL/GenBank/DDBJ databases">
        <title>LHISI_Scaffold_Assembly.</title>
        <authorList>
            <person name="Stuart O.P."/>
            <person name="Cleave R."/>
            <person name="Magrath M.J.L."/>
            <person name="Mikheyev A.S."/>
        </authorList>
    </citation>
    <scope>NUCLEOTIDE SEQUENCE [LARGE SCALE GENOMIC DNA]</scope>
    <source>
        <strain evidence="1">Daus_M_001</strain>
        <tissue evidence="1">Leg muscle</tissue>
    </source>
</reference>
<evidence type="ECO:0000313" key="1">
    <source>
        <dbReference type="EMBL" id="KAJ8882022.1"/>
    </source>
</evidence>
<protein>
    <recommendedName>
        <fullName evidence="3">Reverse transcriptase</fullName>
    </recommendedName>
</protein>
<sequence length="173" mass="20534">MVFSKGRKPANIKIGQAIISQVRAFKYLGSTITEDLKCHQEVKTRIAVAKEAFNRKRRLLYGKLDKALRKRLGNCLVWSVALLWGRDVDTETLEAFEMWMWRRMESISWVERVINEEVLERVDERRKLLKVTRERKKNWMVHSLRRECLLTDAMEGIVCGKKTERKENIQVDR</sequence>
<evidence type="ECO:0008006" key="3">
    <source>
        <dbReference type="Google" id="ProtNLM"/>
    </source>
</evidence>
<accession>A0ABQ9HCN7</accession>